<evidence type="ECO:0000313" key="12">
    <source>
        <dbReference type="Proteomes" id="UP001244297"/>
    </source>
</evidence>
<feature type="region of interest" description="Disordered" evidence="9">
    <location>
        <begin position="1"/>
        <end position="84"/>
    </location>
</feature>
<protein>
    <recommendedName>
        <fullName evidence="3">histidine kinase</fullName>
        <ecNumber evidence="3">2.7.13.3</ecNumber>
    </recommendedName>
</protein>
<evidence type="ECO:0000256" key="4">
    <source>
        <dbReference type="ARBA" id="ARBA00022553"/>
    </source>
</evidence>
<feature type="compositionally biased region" description="Low complexity" evidence="9">
    <location>
        <begin position="52"/>
        <end position="78"/>
    </location>
</feature>
<evidence type="ECO:0000259" key="10">
    <source>
        <dbReference type="Pfam" id="PF02518"/>
    </source>
</evidence>
<feature type="compositionally biased region" description="Low complexity" evidence="9">
    <location>
        <begin position="1"/>
        <end position="11"/>
    </location>
</feature>
<gene>
    <name evidence="11" type="ORF">QWZ18_05705</name>
</gene>
<dbReference type="SUPFAM" id="SSF55874">
    <property type="entry name" value="ATPase domain of HSP90 chaperone/DNA topoisomerase II/histidine kinase"/>
    <property type="match status" value="1"/>
</dbReference>
<dbReference type="Proteomes" id="UP001244297">
    <property type="component" value="Unassembled WGS sequence"/>
</dbReference>
<name>A0ABT8AKX0_9HYPH</name>
<feature type="compositionally biased region" description="Basic and acidic residues" evidence="9">
    <location>
        <begin position="18"/>
        <end position="33"/>
    </location>
</feature>
<feature type="region of interest" description="Disordered" evidence="9">
    <location>
        <begin position="160"/>
        <end position="192"/>
    </location>
</feature>
<comment type="subcellular location">
    <subcellularLocation>
        <location evidence="2">Membrane</location>
        <topology evidence="2">Multi-pass membrane protein</topology>
    </subcellularLocation>
</comment>
<dbReference type="EC" id="2.7.13.3" evidence="3"/>
<dbReference type="PANTHER" id="PTHR45436">
    <property type="entry name" value="SENSOR HISTIDINE KINASE YKOH"/>
    <property type="match status" value="1"/>
</dbReference>
<dbReference type="CDD" id="cd00075">
    <property type="entry name" value="HATPase"/>
    <property type="match status" value="1"/>
</dbReference>
<keyword evidence="12" id="KW-1185">Reference proteome</keyword>
<dbReference type="EMBL" id="JAUFPT010000016">
    <property type="protein sequence ID" value="MDN3570121.1"/>
    <property type="molecule type" value="Genomic_DNA"/>
</dbReference>
<proteinExistence type="predicted"/>
<dbReference type="GO" id="GO:0016301">
    <property type="term" value="F:kinase activity"/>
    <property type="evidence" value="ECO:0007669"/>
    <property type="project" value="UniProtKB-KW"/>
</dbReference>
<dbReference type="InterPro" id="IPR003594">
    <property type="entry name" value="HATPase_dom"/>
</dbReference>
<dbReference type="InterPro" id="IPR036890">
    <property type="entry name" value="HATPase_C_sf"/>
</dbReference>
<evidence type="ECO:0000313" key="11">
    <source>
        <dbReference type="EMBL" id="MDN3570121.1"/>
    </source>
</evidence>
<evidence type="ECO:0000256" key="2">
    <source>
        <dbReference type="ARBA" id="ARBA00004141"/>
    </source>
</evidence>
<keyword evidence="4" id="KW-0597">Phosphoprotein</keyword>
<evidence type="ECO:0000256" key="1">
    <source>
        <dbReference type="ARBA" id="ARBA00000085"/>
    </source>
</evidence>
<evidence type="ECO:0000256" key="8">
    <source>
        <dbReference type="ARBA" id="ARBA00023136"/>
    </source>
</evidence>
<keyword evidence="8" id="KW-0472">Membrane</keyword>
<evidence type="ECO:0000256" key="7">
    <source>
        <dbReference type="ARBA" id="ARBA00023012"/>
    </source>
</evidence>
<keyword evidence="6 11" id="KW-0418">Kinase</keyword>
<dbReference type="PANTHER" id="PTHR45436:SF15">
    <property type="entry name" value="SENSOR HISTIDINE KINASE CUSS"/>
    <property type="match status" value="1"/>
</dbReference>
<keyword evidence="7" id="KW-0902">Two-component regulatory system</keyword>
<dbReference type="InterPro" id="IPR050428">
    <property type="entry name" value="TCS_sensor_his_kinase"/>
</dbReference>
<dbReference type="Gene3D" id="3.30.565.10">
    <property type="entry name" value="Histidine kinase-like ATPase, C-terminal domain"/>
    <property type="match status" value="1"/>
</dbReference>
<evidence type="ECO:0000256" key="6">
    <source>
        <dbReference type="ARBA" id="ARBA00022777"/>
    </source>
</evidence>
<organism evidence="11 12">
    <name type="scientific">Methylobacterium longum</name>
    <dbReference type="NCBI Taxonomy" id="767694"/>
    <lineage>
        <taxon>Bacteria</taxon>
        <taxon>Pseudomonadati</taxon>
        <taxon>Pseudomonadota</taxon>
        <taxon>Alphaproteobacteria</taxon>
        <taxon>Hyphomicrobiales</taxon>
        <taxon>Methylobacteriaceae</taxon>
        <taxon>Methylobacterium</taxon>
    </lineage>
</organism>
<evidence type="ECO:0000256" key="5">
    <source>
        <dbReference type="ARBA" id="ARBA00022679"/>
    </source>
</evidence>
<dbReference type="RefSeq" id="WP_238289752.1">
    <property type="nucleotide sequence ID" value="NZ_BPQS01000017.1"/>
</dbReference>
<dbReference type="Pfam" id="PF02518">
    <property type="entry name" value="HATPase_c"/>
    <property type="match status" value="1"/>
</dbReference>
<sequence length="192" mass="20032">MWLCLPSLRQRPPSPPVRPERRGRGFRPHEAVRPRPIIRRRTGASPHGCTTGDAAGAAAERGFRPAARSRPAIAPPGRVGAGRIGGAKTVTAEDTGPGLPPGEPAEAFPRFYRSGLAREASGNGLRLSLVVAIAKLHTASVTIRAAAAGGCRIDPVFPHAEAGGLRPMRSHARATPRAGPRRQAERAAAPGA</sequence>
<reference evidence="12" key="1">
    <citation type="journal article" date="2019" name="Int. J. Syst. Evol. Microbiol.">
        <title>The Global Catalogue of Microorganisms (GCM) 10K type strain sequencing project: providing services to taxonomists for standard genome sequencing and annotation.</title>
        <authorList>
            <consortium name="The Broad Institute Genomics Platform"/>
            <consortium name="The Broad Institute Genome Sequencing Center for Infectious Disease"/>
            <person name="Wu L."/>
            <person name="Ma J."/>
        </authorList>
    </citation>
    <scope>NUCLEOTIDE SEQUENCE [LARGE SCALE GENOMIC DNA]</scope>
    <source>
        <strain evidence="12">CECT 7806</strain>
    </source>
</reference>
<feature type="domain" description="Histidine kinase/HSP90-like ATPase" evidence="10">
    <location>
        <begin position="85"/>
        <end position="154"/>
    </location>
</feature>
<evidence type="ECO:0000256" key="3">
    <source>
        <dbReference type="ARBA" id="ARBA00012438"/>
    </source>
</evidence>
<accession>A0ABT8AKX0</accession>
<keyword evidence="5" id="KW-0808">Transferase</keyword>
<evidence type="ECO:0000256" key="9">
    <source>
        <dbReference type="SAM" id="MobiDB-lite"/>
    </source>
</evidence>
<comment type="caution">
    <text evidence="11">The sequence shown here is derived from an EMBL/GenBank/DDBJ whole genome shotgun (WGS) entry which is preliminary data.</text>
</comment>
<comment type="catalytic activity">
    <reaction evidence="1">
        <text>ATP + protein L-histidine = ADP + protein N-phospho-L-histidine.</text>
        <dbReference type="EC" id="2.7.13.3"/>
    </reaction>
</comment>